<reference evidence="8 9" key="1">
    <citation type="journal article" date="2021" name="Elife">
        <title>Chloroplast acquisition without the gene transfer in kleptoplastic sea slugs, Plakobranchus ocellatus.</title>
        <authorList>
            <person name="Maeda T."/>
            <person name="Takahashi S."/>
            <person name="Yoshida T."/>
            <person name="Shimamura S."/>
            <person name="Takaki Y."/>
            <person name="Nagai Y."/>
            <person name="Toyoda A."/>
            <person name="Suzuki Y."/>
            <person name="Arimoto A."/>
            <person name="Ishii H."/>
            <person name="Satoh N."/>
            <person name="Nishiyama T."/>
            <person name="Hasebe M."/>
            <person name="Maruyama T."/>
            <person name="Minagawa J."/>
            <person name="Obokata J."/>
            <person name="Shigenobu S."/>
        </authorList>
    </citation>
    <scope>NUCLEOTIDE SEQUENCE [LARGE SCALE GENOMIC DNA]</scope>
</reference>
<evidence type="ECO:0000256" key="4">
    <source>
        <dbReference type="ARBA" id="ARBA00023136"/>
    </source>
</evidence>
<dbReference type="PROSITE" id="PS50262">
    <property type="entry name" value="G_PROTEIN_RECEP_F1_2"/>
    <property type="match status" value="1"/>
</dbReference>
<feature type="transmembrane region" description="Helical" evidence="6">
    <location>
        <begin position="44"/>
        <end position="66"/>
    </location>
</feature>
<dbReference type="Proteomes" id="UP000762676">
    <property type="component" value="Unassembled WGS sequence"/>
</dbReference>
<dbReference type="Pfam" id="PF00001">
    <property type="entry name" value="7tm_1"/>
    <property type="match status" value="1"/>
</dbReference>
<keyword evidence="4 6" id="KW-0472">Membrane</keyword>
<dbReference type="PRINTS" id="PR00237">
    <property type="entry name" value="GPCRRHODOPSN"/>
</dbReference>
<feature type="region of interest" description="Disordered" evidence="5">
    <location>
        <begin position="1"/>
        <end position="24"/>
    </location>
</feature>
<evidence type="ECO:0000256" key="5">
    <source>
        <dbReference type="SAM" id="MobiDB-lite"/>
    </source>
</evidence>
<feature type="transmembrane region" description="Helical" evidence="6">
    <location>
        <begin position="78"/>
        <end position="99"/>
    </location>
</feature>
<evidence type="ECO:0000313" key="8">
    <source>
        <dbReference type="EMBL" id="GFS22233.1"/>
    </source>
</evidence>
<feature type="domain" description="G-protein coupled receptors family 1 profile" evidence="7">
    <location>
        <begin position="59"/>
        <end position="402"/>
    </location>
</feature>
<comment type="subcellular location">
    <subcellularLocation>
        <location evidence="1">Membrane</location>
    </subcellularLocation>
</comment>
<dbReference type="SUPFAM" id="SSF81321">
    <property type="entry name" value="Family A G protein-coupled receptor-like"/>
    <property type="match status" value="1"/>
</dbReference>
<accession>A0AAV4JHH4</accession>
<keyword evidence="8" id="KW-0675">Receptor</keyword>
<proteinExistence type="predicted"/>
<feature type="compositionally biased region" description="Polar residues" evidence="5">
    <location>
        <begin position="13"/>
        <end position="23"/>
    </location>
</feature>
<feature type="transmembrane region" description="Helical" evidence="6">
    <location>
        <begin position="377"/>
        <end position="405"/>
    </location>
</feature>
<dbReference type="EMBL" id="BMAT01013890">
    <property type="protein sequence ID" value="GFS22233.1"/>
    <property type="molecule type" value="Genomic_DNA"/>
</dbReference>
<sequence length="418" mass="47108">MEVSSLVLSSSSPGQNTHRTPTASDGFDFTTAPFRRFFHAFFDIAAPLSVLLLLFGVVANILNIIVFTKIGVKDNVTVSFLALTVSDLTHLVLMSPHIVVSTMEHFLVKFGVSIKWLFDPLILRNPFYWYAFVFYETSILITVYISVVRCACVAMPLKVKTTFTVRRAIIAFITFFLCVALLRVPMFMSRRIVREFDQVSNASRVVYKEIDDGGLADMVNDIVSRNILTWASFIVVIACVVVMVTKLRASARFRSSASASKPDTRQISSAGSDDLNSTRNANHDLSHPQNVNTIRNAELHAVPPVKTKELAVENANLPNKRKDQVLSSRESQVVRSVVLVAAVFITCQFPFMAYSLVRRFESQFDATISERGIPKFIYLFAFCANLSKLFSIMNASVNIFVYYNFNSRYRQCMKTLRK</sequence>
<comment type="caution">
    <text evidence="8">The sequence shown here is derived from an EMBL/GenBank/DDBJ whole genome shotgun (WGS) entry which is preliminary data.</text>
</comment>
<keyword evidence="2 6" id="KW-0812">Transmembrane</keyword>
<dbReference type="InterPro" id="IPR052954">
    <property type="entry name" value="GPCR-Ligand_Int"/>
</dbReference>
<evidence type="ECO:0000256" key="1">
    <source>
        <dbReference type="ARBA" id="ARBA00004370"/>
    </source>
</evidence>
<dbReference type="AlphaFoldDB" id="A0AAV4JHH4"/>
<gene>
    <name evidence="8" type="ORF">ElyMa_006945500</name>
</gene>
<dbReference type="GO" id="GO:0016020">
    <property type="term" value="C:membrane"/>
    <property type="evidence" value="ECO:0007669"/>
    <property type="project" value="UniProtKB-SubCell"/>
</dbReference>
<feature type="transmembrane region" description="Helical" evidence="6">
    <location>
        <begin position="127"/>
        <end position="147"/>
    </location>
</feature>
<protein>
    <submittedName>
        <fullName evidence="8">Chemosensory receptor C</fullName>
    </submittedName>
</protein>
<dbReference type="InterPro" id="IPR000276">
    <property type="entry name" value="GPCR_Rhodpsn"/>
</dbReference>
<dbReference type="PANTHER" id="PTHR46641">
    <property type="entry name" value="FMRFAMIDE RECEPTOR-RELATED"/>
    <property type="match status" value="1"/>
</dbReference>
<keyword evidence="3 6" id="KW-1133">Transmembrane helix</keyword>
<feature type="region of interest" description="Disordered" evidence="5">
    <location>
        <begin position="261"/>
        <end position="289"/>
    </location>
</feature>
<evidence type="ECO:0000256" key="2">
    <source>
        <dbReference type="ARBA" id="ARBA00022692"/>
    </source>
</evidence>
<feature type="compositionally biased region" description="Low complexity" evidence="5">
    <location>
        <begin position="1"/>
        <end position="12"/>
    </location>
</feature>
<keyword evidence="9" id="KW-1185">Reference proteome</keyword>
<evidence type="ECO:0000256" key="3">
    <source>
        <dbReference type="ARBA" id="ARBA00022989"/>
    </source>
</evidence>
<feature type="transmembrane region" description="Helical" evidence="6">
    <location>
        <begin position="337"/>
        <end position="357"/>
    </location>
</feature>
<evidence type="ECO:0000259" key="7">
    <source>
        <dbReference type="PROSITE" id="PS50262"/>
    </source>
</evidence>
<name>A0AAV4JHH4_9GAST</name>
<organism evidence="8 9">
    <name type="scientific">Elysia marginata</name>
    <dbReference type="NCBI Taxonomy" id="1093978"/>
    <lineage>
        <taxon>Eukaryota</taxon>
        <taxon>Metazoa</taxon>
        <taxon>Spiralia</taxon>
        <taxon>Lophotrochozoa</taxon>
        <taxon>Mollusca</taxon>
        <taxon>Gastropoda</taxon>
        <taxon>Heterobranchia</taxon>
        <taxon>Euthyneura</taxon>
        <taxon>Panpulmonata</taxon>
        <taxon>Sacoglossa</taxon>
        <taxon>Placobranchoidea</taxon>
        <taxon>Plakobranchidae</taxon>
        <taxon>Elysia</taxon>
    </lineage>
</organism>
<dbReference type="PANTHER" id="PTHR46641:SF2">
    <property type="entry name" value="FMRFAMIDE RECEPTOR"/>
    <property type="match status" value="1"/>
</dbReference>
<dbReference type="GO" id="GO:0004930">
    <property type="term" value="F:G protein-coupled receptor activity"/>
    <property type="evidence" value="ECO:0007669"/>
    <property type="project" value="InterPro"/>
</dbReference>
<evidence type="ECO:0000256" key="6">
    <source>
        <dbReference type="SAM" id="Phobius"/>
    </source>
</evidence>
<feature type="transmembrane region" description="Helical" evidence="6">
    <location>
        <begin position="227"/>
        <end position="245"/>
    </location>
</feature>
<dbReference type="Gene3D" id="1.20.1070.10">
    <property type="entry name" value="Rhodopsin 7-helix transmembrane proteins"/>
    <property type="match status" value="1"/>
</dbReference>
<evidence type="ECO:0000313" key="9">
    <source>
        <dbReference type="Proteomes" id="UP000762676"/>
    </source>
</evidence>
<feature type="compositionally biased region" description="Polar residues" evidence="5">
    <location>
        <begin position="265"/>
        <end position="280"/>
    </location>
</feature>
<feature type="transmembrane region" description="Helical" evidence="6">
    <location>
        <begin position="168"/>
        <end position="188"/>
    </location>
</feature>
<dbReference type="InterPro" id="IPR017452">
    <property type="entry name" value="GPCR_Rhodpsn_7TM"/>
</dbReference>